<dbReference type="Proteomes" id="UP001189429">
    <property type="component" value="Unassembled WGS sequence"/>
</dbReference>
<name>A0ABN9W9X0_9DINO</name>
<accession>A0ABN9W9X0</accession>
<organism evidence="1 2">
    <name type="scientific">Prorocentrum cordatum</name>
    <dbReference type="NCBI Taxonomy" id="2364126"/>
    <lineage>
        <taxon>Eukaryota</taxon>
        <taxon>Sar</taxon>
        <taxon>Alveolata</taxon>
        <taxon>Dinophyceae</taxon>
        <taxon>Prorocentrales</taxon>
        <taxon>Prorocentraceae</taxon>
        <taxon>Prorocentrum</taxon>
    </lineage>
</organism>
<feature type="non-terminal residue" evidence="1">
    <location>
        <position position="1"/>
    </location>
</feature>
<comment type="caution">
    <text evidence="1">The sequence shown here is derived from an EMBL/GenBank/DDBJ whole genome shotgun (WGS) entry which is preliminary data.</text>
</comment>
<gene>
    <name evidence="1" type="ORF">PCOR1329_LOCUS65340</name>
</gene>
<protein>
    <submittedName>
        <fullName evidence="1">Uncharacterized protein</fullName>
    </submittedName>
</protein>
<evidence type="ECO:0000313" key="1">
    <source>
        <dbReference type="EMBL" id="CAK0883028.1"/>
    </source>
</evidence>
<dbReference type="EMBL" id="CAUYUJ010018364">
    <property type="protein sequence ID" value="CAK0883028.1"/>
    <property type="molecule type" value="Genomic_DNA"/>
</dbReference>
<keyword evidence="2" id="KW-1185">Reference proteome</keyword>
<reference evidence="1" key="1">
    <citation type="submission" date="2023-10" db="EMBL/GenBank/DDBJ databases">
        <authorList>
            <person name="Chen Y."/>
            <person name="Shah S."/>
            <person name="Dougan E. K."/>
            <person name="Thang M."/>
            <person name="Chan C."/>
        </authorList>
    </citation>
    <scope>NUCLEOTIDE SEQUENCE [LARGE SCALE GENOMIC DNA]</scope>
</reference>
<evidence type="ECO:0000313" key="2">
    <source>
        <dbReference type="Proteomes" id="UP001189429"/>
    </source>
</evidence>
<sequence length="84" mass="9500">GSDRQRATAIRAGRRHELGGDTVCGLQLRVLAFPGQPASGRHRPVLRHCGQRAPARLRHPWARRQCGARVRVDHEGRCLRHRVE</sequence>
<proteinExistence type="predicted"/>